<dbReference type="SMART" id="SM00220">
    <property type="entry name" value="S_TKc"/>
    <property type="match status" value="1"/>
</dbReference>
<dbReference type="PROSITE" id="PS50011">
    <property type="entry name" value="PROTEIN_KINASE_DOM"/>
    <property type="match status" value="1"/>
</dbReference>
<evidence type="ECO:0000256" key="5">
    <source>
        <dbReference type="ARBA" id="ARBA00022741"/>
    </source>
</evidence>
<dbReference type="Proteomes" id="UP000007799">
    <property type="component" value="Unassembled WGS sequence"/>
</dbReference>
<dbReference type="GO" id="GO:0005524">
    <property type="term" value="F:ATP binding"/>
    <property type="evidence" value="ECO:0007669"/>
    <property type="project" value="UniProtKB-KW"/>
</dbReference>
<keyword evidence="10" id="KW-0472">Membrane</keyword>
<keyword evidence="4" id="KW-0677">Repeat</keyword>
<keyword evidence="3" id="KW-0732">Signal</keyword>
<evidence type="ECO:0000256" key="4">
    <source>
        <dbReference type="ARBA" id="ARBA00022737"/>
    </source>
</evidence>
<dbReference type="EMBL" id="GL832983">
    <property type="protein sequence ID" value="EGD78450.1"/>
    <property type="molecule type" value="Genomic_DNA"/>
</dbReference>
<dbReference type="FunFam" id="3.80.10.10:FF:000770">
    <property type="entry name" value="Uncharacterized protein"/>
    <property type="match status" value="1"/>
</dbReference>
<evidence type="ECO:0000256" key="6">
    <source>
        <dbReference type="ARBA" id="ARBA00022777"/>
    </source>
</evidence>
<gene>
    <name evidence="12" type="ORF">PTSG_09145</name>
</gene>
<dbReference type="InParanoid" id="F2UMV1"/>
<dbReference type="InterPro" id="IPR003591">
    <property type="entry name" value="Leu-rich_rpt_typical-subtyp"/>
</dbReference>
<evidence type="ECO:0000256" key="9">
    <source>
        <dbReference type="SAM" id="MobiDB-lite"/>
    </source>
</evidence>
<dbReference type="SMART" id="SM00365">
    <property type="entry name" value="LRR_SD22"/>
    <property type="match status" value="8"/>
</dbReference>
<organism evidence="13">
    <name type="scientific">Salpingoeca rosetta (strain ATCC 50818 / BSB-021)</name>
    <dbReference type="NCBI Taxonomy" id="946362"/>
    <lineage>
        <taxon>Eukaryota</taxon>
        <taxon>Choanoflagellata</taxon>
        <taxon>Craspedida</taxon>
        <taxon>Salpingoecidae</taxon>
        <taxon>Salpingoeca</taxon>
    </lineage>
</organism>
<dbReference type="SUPFAM" id="SSF56112">
    <property type="entry name" value="Protein kinase-like (PK-like)"/>
    <property type="match status" value="1"/>
</dbReference>
<evidence type="ECO:0000256" key="2">
    <source>
        <dbReference type="ARBA" id="ARBA00022679"/>
    </source>
</evidence>
<feature type="domain" description="Protein kinase" evidence="11">
    <location>
        <begin position="937"/>
        <end position="1283"/>
    </location>
</feature>
<evidence type="ECO:0000256" key="3">
    <source>
        <dbReference type="ARBA" id="ARBA00022729"/>
    </source>
</evidence>
<evidence type="ECO:0000256" key="10">
    <source>
        <dbReference type="SAM" id="Phobius"/>
    </source>
</evidence>
<keyword evidence="8" id="KW-0325">Glycoprotein</keyword>
<evidence type="ECO:0000259" key="11">
    <source>
        <dbReference type="PROSITE" id="PS50011"/>
    </source>
</evidence>
<dbReference type="InterPro" id="IPR000719">
    <property type="entry name" value="Prot_kinase_dom"/>
</dbReference>
<dbReference type="KEGG" id="sre:PTSG_09145"/>
<reference evidence="12" key="1">
    <citation type="submission" date="2009-08" db="EMBL/GenBank/DDBJ databases">
        <title>Annotation of Salpingoeca rosetta.</title>
        <authorList>
            <consortium name="The Broad Institute Genome Sequencing Platform"/>
            <person name="Russ C."/>
            <person name="Cuomo C."/>
            <person name="Burger G."/>
            <person name="Gray M.W."/>
            <person name="Holland P.W.H."/>
            <person name="King N."/>
            <person name="Lang F.B.F."/>
            <person name="Roger A.J."/>
            <person name="Ruiz-Trillo I."/>
            <person name="Young S.K."/>
            <person name="Zeng Q."/>
            <person name="Gargeya S."/>
            <person name="Alvarado L."/>
            <person name="Berlin A."/>
            <person name="Chapman S.B."/>
            <person name="Chen Z."/>
            <person name="Freedman E."/>
            <person name="Gellesch M."/>
            <person name="Goldberg J."/>
            <person name="Griggs A."/>
            <person name="Gujja S."/>
            <person name="Heilman E."/>
            <person name="Heiman D."/>
            <person name="Howarth C."/>
            <person name="Mehta T."/>
            <person name="Neiman D."/>
            <person name="Pearson M."/>
            <person name="Roberts A."/>
            <person name="Saif S."/>
            <person name="Shea T."/>
            <person name="Shenoy N."/>
            <person name="Sisk P."/>
            <person name="Stolte C."/>
            <person name="Sykes S."/>
            <person name="White J."/>
            <person name="Yandava C."/>
            <person name="Haas B."/>
            <person name="Nusbaum C."/>
            <person name="Birren B."/>
        </authorList>
    </citation>
    <scope>NUCLEOTIDE SEQUENCE [LARGE SCALE GENOMIC DNA]</scope>
    <source>
        <strain evidence="12">ATCC 50818</strain>
    </source>
</reference>
<accession>F2UMV1</accession>
<dbReference type="PROSITE" id="PS51450">
    <property type="entry name" value="LRR"/>
    <property type="match status" value="2"/>
</dbReference>
<dbReference type="Pfam" id="PF13855">
    <property type="entry name" value="LRR_8"/>
    <property type="match status" value="3"/>
</dbReference>
<feature type="region of interest" description="Disordered" evidence="9">
    <location>
        <begin position="1136"/>
        <end position="1160"/>
    </location>
</feature>
<keyword evidence="13" id="KW-1185">Reference proteome</keyword>
<dbReference type="InterPro" id="IPR011009">
    <property type="entry name" value="Kinase-like_dom_sf"/>
</dbReference>
<feature type="region of interest" description="Disordered" evidence="9">
    <location>
        <begin position="69"/>
        <end position="103"/>
    </location>
</feature>
<evidence type="ECO:0000256" key="8">
    <source>
        <dbReference type="ARBA" id="ARBA00023180"/>
    </source>
</evidence>
<keyword evidence="6 12" id="KW-0418">Kinase</keyword>
<feature type="transmembrane region" description="Helical" evidence="10">
    <location>
        <begin position="871"/>
        <end position="893"/>
    </location>
</feature>
<evidence type="ECO:0000313" key="13">
    <source>
        <dbReference type="Proteomes" id="UP000007799"/>
    </source>
</evidence>
<proteinExistence type="predicted"/>
<dbReference type="SUPFAM" id="SSF52058">
    <property type="entry name" value="L domain-like"/>
    <property type="match status" value="2"/>
</dbReference>
<keyword evidence="1" id="KW-0433">Leucine-rich repeat</keyword>
<dbReference type="RefSeq" id="XP_004989399.1">
    <property type="nucleotide sequence ID" value="XM_004989342.1"/>
</dbReference>
<keyword evidence="2" id="KW-0808">Transferase</keyword>
<feature type="compositionally biased region" description="Polar residues" evidence="9">
    <location>
        <begin position="1143"/>
        <end position="1160"/>
    </location>
</feature>
<dbReference type="Gene3D" id="1.10.510.10">
    <property type="entry name" value="Transferase(Phosphotransferase) domain 1"/>
    <property type="match status" value="1"/>
</dbReference>
<feature type="compositionally biased region" description="Polar residues" evidence="9">
    <location>
        <begin position="75"/>
        <end position="93"/>
    </location>
</feature>
<dbReference type="InterPro" id="IPR001611">
    <property type="entry name" value="Leu-rich_rpt"/>
</dbReference>
<keyword evidence="7" id="KW-0067">ATP-binding</keyword>
<protein>
    <submittedName>
        <fullName evidence="12">TKL protein kinase</fullName>
    </submittedName>
</protein>
<dbReference type="Pfam" id="PF00069">
    <property type="entry name" value="Pkinase"/>
    <property type="match status" value="1"/>
</dbReference>
<dbReference type="Gene3D" id="3.80.10.10">
    <property type="entry name" value="Ribonuclease Inhibitor"/>
    <property type="match status" value="3"/>
</dbReference>
<evidence type="ECO:0000313" key="12">
    <source>
        <dbReference type="EMBL" id="EGD78450.1"/>
    </source>
</evidence>
<dbReference type="FunFam" id="3.80.10.10:FF:001164">
    <property type="entry name" value="GH01279p"/>
    <property type="match status" value="1"/>
</dbReference>
<dbReference type="GeneID" id="16069944"/>
<dbReference type="Gene3D" id="3.30.200.20">
    <property type="entry name" value="Phosphorylase Kinase, domain 1"/>
    <property type="match status" value="1"/>
</dbReference>
<keyword evidence="10" id="KW-0812">Transmembrane</keyword>
<dbReference type="PANTHER" id="PTHR24366:SF161">
    <property type="entry name" value="TIR DOMAIN-CONTAINING PROTEIN"/>
    <property type="match status" value="1"/>
</dbReference>
<sequence length="1283" mass="143300">MPTYNYAHAKQVCTSVDETLQQLRHVLSDQGITFTEDLSPDGLLLPMNNRTNIKVDLSPIARLMQVAGCPAASPTEPQSRQQSKDVATSSPMKTVSRRRRAEPASQAVTCTFQDVLNAQCTGPPSNNGTLIISFEGERNAPAQQQALEALRSISPAVGKLTLRGAISQQALSWVVYQGDWSNVNTLEINGLIANHTDLGMFSSMASLTTLTLSNSNVLSVSPPNQAQALRLLTLDLSNNFLEFLPDAMFADMHALHTLDLSGNRFTRVEPKWFQQLPALTKLFLNTNKIEELGVSTFAQLTSLTVLHLNDNSIRILQGALEGLSSLRELDLSSNGERFFGDWLVLHKGDFGDLSSLQTLSLKHNSLDILPGDLFSNTTMLKSLDLSNNRLSNLHAHTFQGLGKLTQLHLNNNRLRTLESAMFHDSTRLRYLYLQNNFIWQVQDDALEGCESLEELHMESNGLSQLPDQIFHFSTNLTEISLRDNQLTTVNGALHNLTNLKSLWLEANGLTQLCVALPSLERLWLDGNRMQDLVQLDQLPSLQELRMSNHHISNLNLTAVLIAPKLRVAQLDASPDVVSVAHVNPQMLQDQAQSSLHTLTLVNVDAREWLSNVRQAPAMRFRSLHLGHVTMDDHSTPMIGICTLLNDDVQEFRLLGTSFQHVSMCPGKRFSSVLLPRNHRLLSIELPTPLATLDVSDSNRLSRIAAPSVEVLDISGTQVPPTLPICDTLGTRALFARELSHVWRFWDVQDVAVDVARRCAKQLEIFDISQNRWMDTLPVMNHIFGGVYSLSNRKLLTTSYAPIVQRKSVLLLETRANPVQCTLTLDTQEVRSEQDPATLTSELVYSFDCSCARGFSGPNFCFEQSRLKLDQAVGPFAVGITLGILLPILIWWYVRYRRVHRRARLAAARINLQEQLLVERDAEVMALKKAWEIEYDELRMIKRVAAGAFGVVFKAEWDTVMVAVKVLQQAVMMIDKSTVLEFEKEVEFLQRTRHPNVVRFFGAGTDPNGSPFLVLEFVAMGSLKDLLRTNLDKMLREVKNRKVDQESHGEVLTEEVGETVTLVSTAGTGTGAGTSRVATAWDLKLRLLREVASGMAFIHSLDQMHRDLKSGNVLVSSSLRAKITDFGSIRQCFARDRNQHQQHTRLSSSSDADPQYSQQAGLQTMTSMTLTAGVGTPLYMAPEALTGDKYSFEADVFSFGVLMWEVATQRVPDLIEQEKGGGYRGPILATISNLLDEGKRLSFSEDRDKDPIPEWFKTVALKCMEQQPKRRPSFKQLHETDLKN</sequence>
<evidence type="ECO:0000256" key="1">
    <source>
        <dbReference type="ARBA" id="ARBA00022614"/>
    </source>
</evidence>
<dbReference type="GO" id="GO:0004672">
    <property type="term" value="F:protein kinase activity"/>
    <property type="evidence" value="ECO:0007669"/>
    <property type="project" value="InterPro"/>
</dbReference>
<dbReference type="SMART" id="SM00369">
    <property type="entry name" value="LRR_TYP"/>
    <property type="match status" value="12"/>
</dbReference>
<evidence type="ECO:0000256" key="7">
    <source>
        <dbReference type="ARBA" id="ARBA00022840"/>
    </source>
</evidence>
<dbReference type="eggNOG" id="ENOG502QS1K">
    <property type="taxonomic scope" value="Eukaryota"/>
</dbReference>
<keyword evidence="5" id="KW-0547">Nucleotide-binding</keyword>
<keyword evidence="10" id="KW-1133">Transmembrane helix</keyword>
<dbReference type="FunFam" id="3.30.200.20:FF:000180">
    <property type="entry name" value="serine/threonine-protein kinase STY46-like"/>
    <property type="match status" value="1"/>
</dbReference>
<dbReference type="InterPro" id="IPR032675">
    <property type="entry name" value="LRR_dom_sf"/>
</dbReference>
<dbReference type="PANTHER" id="PTHR24366">
    <property type="entry name" value="IG(IMMUNOGLOBULIN) AND LRR(LEUCINE RICH REPEAT) DOMAINS"/>
    <property type="match status" value="1"/>
</dbReference>
<dbReference type="OrthoDB" id="2013775at2759"/>
<name>F2UMV1_SALR5</name>